<keyword evidence="3" id="KW-1185">Reference proteome</keyword>
<proteinExistence type="predicted"/>
<keyword evidence="1" id="KW-1133">Transmembrane helix</keyword>
<dbReference type="EMBL" id="NBSK02000004">
    <property type="protein sequence ID" value="KAJ0208716.1"/>
    <property type="molecule type" value="Genomic_DNA"/>
</dbReference>
<keyword evidence="1" id="KW-0812">Transmembrane</keyword>
<evidence type="ECO:0000313" key="3">
    <source>
        <dbReference type="Proteomes" id="UP000235145"/>
    </source>
</evidence>
<accession>A0A9R1XDE5</accession>
<evidence type="ECO:0000313" key="2">
    <source>
        <dbReference type="EMBL" id="KAJ0208716.1"/>
    </source>
</evidence>
<keyword evidence="1" id="KW-0472">Membrane</keyword>
<organism evidence="2 3">
    <name type="scientific">Lactuca sativa</name>
    <name type="common">Garden lettuce</name>
    <dbReference type="NCBI Taxonomy" id="4236"/>
    <lineage>
        <taxon>Eukaryota</taxon>
        <taxon>Viridiplantae</taxon>
        <taxon>Streptophyta</taxon>
        <taxon>Embryophyta</taxon>
        <taxon>Tracheophyta</taxon>
        <taxon>Spermatophyta</taxon>
        <taxon>Magnoliopsida</taxon>
        <taxon>eudicotyledons</taxon>
        <taxon>Gunneridae</taxon>
        <taxon>Pentapetalae</taxon>
        <taxon>asterids</taxon>
        <taxon>campanulids</taxon>
        <taxon>Asterales</taxon>
        <taxon>Asteraceae</taxon>
        <taxon>Cichorioideae</taxon>
        <taxon>Cichorieae</taxon>
        <taxon>Lactucinae</taxon>
        <taxon>Lactuca</taxon>
    </lineage>
</organism>
<feature type="transmembrane region" description="Helical" evidence="1">
    <location>
        <begin position="69"/>
        <end position="91"/>
    </location>
</feature>
<name>A0A9R1XDE5_LACSA</name>
<feature type="transmembrane region" description="Helical" evidence="1">
    <location>
        <begin position="20"/>
        <end position="48"/>
    </location>
</feature>
<dbReference type="Proteomes" id="UP000235145">
    <property type="component" value="Unassembled WGS sequence"/>
</dbReference>
<sequence length="102" mass="11789">MDTTPQSISVAAGIFIRKHFHMILLLIMFLLIPIFFLYLICICIEIVLELIRDEAQQDMDKKYHNLEHIKVHLFSSFQVNLWVGLAPGYMYGVCSKGLGFKV</sequence>
<gene>
    <name evidence="2" type="ORF">LSAT_V11C400226460</name>
</gene>
<dbReference type="AlphaFoldDB" id="A0A9R1XDE5"/>
<comment type="caution">
    <text evidence="2">The sequence shown here is derived from an EMBL/GenBank/DDBJ whole genome shotgun (WGS) entry which is preliminary data.</text>
</comment>
<reference evidence="2 3" key="1">
    <citation type="journal article" date="2017" name="Nat. Commun.">
        <title>Genome assembly with in vitro proximity ligation data and whole-genome triplication in lettuce.</title>
        <authorList>
            <person name="Reyes-Chin-Wo S."/>
            <person name="Wang Z."/>
            <person name="Yang X."/>
            <person name="Kozik A."/>
            <person name="Arikit S."/>
            <person name="Song C."/>
            <person name="Xia L."/>
            <person name="Froenicke L."/>
            <person name="Lavelle D.O."/>
            <person name="Truco M.J."/>
            <person name="Xia R."/>
            <person name="Zhu S."/>
            <person name="Xu C."/>
            <person name="Xu H."/>
            <person name="Xu X."/>
            <person name="Cox K."/>
            <person name="Korf I."/>
            <person name="Meyers B.C."/>
            <person name="Michelmore R.W."/>
        </authorList>
    </citation>
    <scope>NUCLEOTIDE SEQUENCE [LARGE SCALE GENOMIC DNA]</scope>
    <source>
        <strain evidence="3">cv. Salinas</strain>
        <tissue evidence="2">Seedlings</tissue>
    </source>
</reference>
<protein>
    <submittedName>
        <fullName evidence="2">Uncharacterized protein</fullName>
    </submittedName>
</protein>
<evidence type="ECO:0000256" key="1">
    <source>
        <dbReference type="SAM" id="Phobius"/>
    </source>
</evidence>